<accession>A0A2M7T9T0</accession>
<organism evidence="3 4">
    <name type="scientific">Candidatus Aquicultor secundus</name>
    <dbReference type="NCBI Taxonomy" id="1973895"/>
    <lineage>
        <taxon>Bacteria</taxon>
        <taxon>Bacillati</taxon>
        <taxon>Actinomycetota</taxon>
        <taxon>Candidatus Aquicultoria</taxon>
        <taxon>Candidatus Aquicultorales</taxon>
        <taxon>Candidatus Aquicultoraceae</taxon>
        <taxon>Candidatus Aquicultor</taxon>
    </lineage>
</organism>
<feature type="coiled-coil region" evidence="1">
    <location>
        <begin position="196"/>
        <end position="227"/>
    </location>
</feature>
<evidence type="ECO:0000259" key="2">
    <source>
        <dbReference type="Pfam" id="PF13304"/>
    </source>
</evidence>
<dbReference type="EMBL" id="PFNG01000056">
    <property type="protein sequence ID" value="PIZ41471.1"/>
    <property type="molecule type" value="Genomic_DNA"/>
</dbReference>
<dbReference type="Proteomes" id="UP000230956">
    <property type="component" value="Unassembled WGS sequence"/>
</dbReference>
<dbReference type="GO" id="GO:0005524">
    <property type="term" value="F:ATP binding"/>
    <property type="evidence" value="ECO:0007669"/>
    <property type="project" value="InterPro"/>
</dbReference>
<evidence type="ECO:0000313" key="4">
    <source>
        <dbReference type="Proteomes" id="UP000230956"/>
    </source>
</evidence>
<dbReference type="InterPro" id="IPR051396">
    <property type="entry name" value="Bact_Antivir_Def_Nuclease"/>
</dbReference>
<evidence type="ECO:0000256" key="1">
    <source>
        <dbReference type="SAM" id="Coils"/>
    </source>
</evidence>
<dbReference type="SUPFAM" id="SSF52540">
    <property type="entry name" value="P-loop containing nucleoside triphosphate hydrolases"/>
    <property type="match status" value="1"/>
</dbReference>
<dbReference type="Pfam" id="PF13304">
    <property type="entry name" value="AAA_21"/>
    <property type="match status" value="1"/>
</dbReference>
<dbReference type="RefSeq" id="WP_286677946.1">
    <property type="nucleotide sequence ID" value="NZ_MNXI01000046.1"/>
</dbReference>
<dbReference type="AlphaFoldDB" id="A0A2M7T9T0"/>
<dbReference type="PANTHER" id="PTHR43581">
    <property type="entry name" value="ATP/GTP PHOSPHATASE"/>
    <property type="match status" value="1"/>
</dbReference>
<dbReference type="GO" id="GO:0016887">
    <property type="term" value="F:ATP hydrolysis activity"/>
    <property type="evidence" value="ECO:0007669"/>
    <property type="project" value="InterPro"/>
</dbReference>
<reference evidence="4" key="1">
    <citation type="submission" date="2017-09" db="EMBL/GenBank/DDBJ databases">
        <title>Depth-based differentiation of microbial function through sediment-hosted aquifers and enrichment of novel symbionts in the deep terrestrial subsurface.</title>
        <authorList>
            <person name="Probst A.J."/>
            <person name="Ladd B."/>
            <person name="Jarett J.K."/>
            <person name="Geller-Mcgrath D.E."/>
            <person name="Sieber C.M.K."/>
            <person name="Emerson J.B."/>
            <person name="Anantharaman K."/>
            <person name="Thomas B.C."/>
            <person name="Malmstrom R."/>
            <person name="Stieglmeier M."/>
            <person name="Klingl A."/>
            <person name="Woyke T."/>
            <person name="Ryan C.M."/>
            <person name="Banfield J.F."/>
        </authorList>
    </citation>
    <scope>NUCLEOTIDE SEQUENCE [LARGE SCALE GENOMIC DNA]</scope>
</reference>
<dbReference type="InterPro" id="IPR027417">
    <property type="entry name" value="P-loop_NTPase"/>
</dbReference>
<dbReference type="Gene3D" id="3.40.50.300">
    <property type="entry name" value="P-loop containing nucleotide triphosphate hydrolases"/>
    <property type="match status" value="1"/>
</dbReference>
<sequence length="465" mass="53311">MFIKKITIKNFRLFPSEKNFGIDKINAPDGTNAGSGLNVFVGENGSGKTTLLDAFALPFLEYKTENYGIDNFNDPSKKVEINIYSHEEFDVDGTMPKSSFKAKGFSFSAGVRSRGTKAYLSSIVVSDQKFIKVDPAKPPDNSPDLRVNVNNPFKGKRFNQNDVLFLDRNRLFQTRSGNFNTTRFDRLMEDFSYQYLKSLESAIANLNDELNDKIKKDKVNNKFLSEAVKKFEEISGSQIKLDFLDNCEPFKNAFFAAKRDNHQQITLSNLGSGYEMIFALLYSFYLAQQSGKQLIILIDEPELHLHPILQEKFVDFLLKSSINAQIILASHSPLLVKQLSENEKVKIRVLECDEQKVSEIEKRVLPYISANETNFLAFNLATEEYHNELFEELKFINGDDKTIKDFDNEFFVTAKHEPKKSPWKGSKNEVSIHTFIRNQIHHQKENGKAVYEDLKASIEKMRGFF</sequence>
<dbReference type="PANTHER" id="PTHR43581:SF4">
    <property type="entry name" value="ATP_GTP PHOSPHATASE"/>
    <property type="match status" value="1"/>
</dbReference>
<dbReference type="InterPro" id="IPR003959">
    <property type="entry name" value="ATPase_AAA_core"/>
</dbReference>
<comment type="caution">
    <text evidence="3">The sequence shown here is derived from an EMBL/GenBank/DDBJ whole genome shotgun (WGS) entry which is preliminary data.</text>
</comment>
<proteinExistence type="predicted"/>
<dbReference type="CDD" id="cd00267">
    <property type="entry name" value="ABC_ATPase"/>
    <property type="match status" value="1"/>
</dbReference>
<keyword evidence="1" id="KW-0175">Coiled coil</keyword>
<feature type="domain" description="ATPase AAA-type core" evidence="2">
    <location>
        <begin position="37"/>
        <end position="336"/>
    </location>
</feature>
<protein>
    <recommendedName>
        <fullName evidence="2">ATPase AAA-type core domain-containing protein</fullName>
    </recommendedName>
</protein>
<gene>
    <name evidence="3" type="ORF">COY37_02175</name>
</gene>
<name>A0A2M7T9T0_9ACTN</name>
<evidence type="ECO:0000313" key="3">
    <source>
        <dbReference type="EMBL" id="PIZ41471.1"/>
    </source>
</evidence>